<protein>
    <recommendedName>
        <fullName evidence="3">HEAT repeat protein</fullName>
    </recommendedName>
</protein>
<evidence type="ECO:0000313" key="1">
    <source>
        <dbReference type="EMBL" id="CAL1240685.1"/>
    </source>
</evidence>
<dbReference type="Proteomes" id="UP001497493">
    <property type="component" value="Chromosome"/>
</dbReference>
<keyword evidence="2" id="KW-1185">Reference proteome</keyword>
<accession>A0ABM9NJ78</accession>
<dbReference type="EMBL" id="OZ026884">
    <property type="protein sequence ID" value="CAL1240685.1"/>
    <property type="molecule type" value="Genomic_DNA"/>
</dbReference>
<sequence>MQALASDTSAEVRSAAAQSLGYVEKPSDHTLSALLSALEDQDEDVRNSALSTLEDFLTASDEGSRRYQGILAGLRAKAAARSVPPDVREAINDILQEQSDTATP</sequence>
<dbReference type="SUPFAM" id="SSF48371">
    <property type="entry name" value="ARM repeat"/>
    <property type="match status" value="1"/>
</dbReference>
<reference evidence="1 2" key="1">
    <citation type="submission" date="2024-04" db="EMBL/GenBank/DDBJ databases">
        <authorList>
            <person name="Cremers G."/>
        </authorList>
    </citation>
    <scope>NUCLEOTIDE SEQUENCE [LARGE SCALE GENOMIC DNA]</scope>
    <source>
        <strain evidence="1">MeCH1-AG</strain>
    </source>
</reference>
<dbReference type="Pfam" id="PF13646">
    <property type="entry name" value="HEAT_2"/>
    <property type="match status" value="1"/>
</dbReference>
<evidence type="ECO:0008006" key="3">
    <source>
        <dbReference type="Google" id="ProtNLM"/>
    </source>
</evidence>
<proteinExistence type="predicted"/>
<dbReference type="InterPro" id="IPR011989">
    <property type="entry name" value="ARM-like"/>
</dbReference>
<evidence type="ECO:0000313" key="2">
    <source>
        <dbReference type="Proteomes" id="UP001497493"/>
    </source>
</evidence>
<dbReference type="InterPro" id="IPR016024">
    <property type="entry name" value="ARM-type_fold"/>
</dbReference>
<name>A0ABM9NJ78_9GAMM</name>
<dbReference type="Gene3D" id="1.25.10.10">
    <property type="entry name" value="Leucine-rich Repeat Variant"/>
    <property type="match status" value="1"/>
</dbReference>
<organism evidence="1 2">
    <name type="scientific">Candidatus Methylocalor cossyra</name>
    <dbReference type="NCBI Taxonomy" id="3108543"/>
    <lineage>
        <taxon>Bacteria</taxon>
        <taxon>Pseudomonadati</taxon>
        <taxon>Pseudomonadota</taxon>
        <taxon>Gammaproteobacteria</taxon>
        <taxon>Methylococcales</taxon>
        <taxon>Methylococcaceae</taxon>
        <taxon>Candidatus Methylocalor</taxon>
    </lineage>
</organism>
<gene>
    <name evidence="1" type="ORF">MECH1_V1_1909</name>
</gene>